<keyword evidence="6" id="KW-1185">Reference proteome</keyword>
<dbReference type="PROSITE" id="PS00061">
    <property type="entry name" value="ADH_SHORT"/>
    <property type="match status" value="1"/>
</dbReference>
<dbReference type="Proteomes" id="UP000715441">
    <property type="component" value="Unassembled WGS sequence"/>
</dbReference>
<dbReference type="InterPro" id="IPR057326">
    <property type="entry name" value="KR_dom"/>
</dbReference>
<organism evidence="5 6">
    <name type="scientific">Amycolatopsis acididurans</name>
    <dbReference type="NCBI Taxonomy" id="2724524"/>
    <lineage>
        <taxon>Bacteria</taxon>
        <taxon>Bacillati</taxon>
        <taxon>Actinomycetota</taxon>
        <taxon>Actinomycetes</taxon>
        <taxon>Pseudonocardiales</taxon>
        <taxon>Pseudonocardiaceae</taxon>
        <taxon>Amycolatopsis</taxon>
    </lineage>
</organism>
<dbReference type="InterPro" id="IPR020904">
    <property type="entry name" value="Sc_DH/Rdtase_CS"/>
</dbReference>
<dbReference type="PANTHER" id="PTHR24321">
    <property type="entry name" value="DEHYDROGENASES, SHORT CHAIN"/>
    <property type="match status" value="1"/>
</dbReference>
<dbReference type="PRINTS" id="PR00081">
    <property type="entry name" value="GDHRDH"/>
</dbReference>
<dbReference type="Pfam" id="PF13561">
    <property type="entry name" value="adh_short_C2"/>
    <property type="match status" value="1"/>
</dbReference>
<sequence length="271" mass="28453">MLDRFLALVHEFPEAERVSSRRLAGRVVLVTGAAQGQGAAEARAFVAEGANVVLADVRDQQGEATARELGGSARYFHLDVTSEHDWSAAVAKTIAAFGKLDGLVNNAGILRYSPLADTTLEDWNTVIAVDQTGTFLGMRAAVRPMIEAGGGSIVNISSTSGFWGLPEITAYTAAKWAVRGMTKAAAVELGQFNIRVNSLHPGAVDTAMSRGNEDWAAHSPGGFTYVPLGRIGQPEEIASLAAFLLSDESSFCTGSEFVADGGALAGPVRRS</sequence>
<dbReference type="NCBIfam" id="NF005559">
    <property type="entry name" value="PRK07231.1"/>
    <property type="match status" value="1"/>
</dbReference>
<dbReference type="EC" id="1.1.1.47" evidence="5"/>
<comment type="caution">
    <text evidence="5">The sequence shown here is derived from an EMBL/GenBank/DDBJ whole genome shotgun (WGS) entry which is preliminary data.</text>
</comment>
<name>A0ABX1J8J1_9PSEU</name>
<dbReference type="SMART" id="SM00822">
    <property type="entry name" value="PKS_KR"/>
    <property type="match status" value="1"/>
</dbReference>
<evidence type="ECO:0000256" key="1">
    <source>
        <dbReference type="ARBA" id="ARBA00006484"/>
    </source>
</evidence>
<dbReference type="GO" id="GO:0047936">
    <property type="term" value="F:glucose 1-dehydrogenase [NAD(P)+] activity"/>
    <property type="evidence" value="ECO:0007669"/>
    <property type="project" value="UniProtKB-EC"/>
</dbReference>
<protein>
    <submittedName>
        <fullName evidence="5">Glucose 1-dehydrogenase</fullName>
        <ecNumber evidence="5">1.1.1.47</ecNumber>
    </submittedName>
</protein>
<dbReference type="InterPro" id="IPR036291">
    <property type="entry name" value="NAD(P)-bd_dom_sf"/>
</dbReference>
<evidence type="ECO:0000259" key="4">
    <source>
        <dbReference type="SMART" id="SM00822"/>
    </source>
</evidence>
<evidence type="ECO:0000256" key="2">
    <source>
        <dbReference type="ARBA" id="ARBA00023002"/>
    </source>
</evidence>
<keyword evidence="3" id="KW-0520">NAD</keyword>
<feature type="domain" description="Ketoreductase" evidence="4">
    <location>
        <begin position="26"/>
        <end position="218"/>
    </location>
</feature>
<dbReference type="EMBL" id="JAAXLS010000020">
    <property type="protein sequence ID" value="NKQ56118.1"/>
    <property type="molecule type" value="Genomic_DNA"/>
</dbReference>
<keyword evidence="2 5" id="KW-0560">Oxidoreductase</keyword>
<evidence type="ECO:0000256" key="3">
    <source>
        <dbReference type="ARBA" id="ARBA00023027"/>
    </source>
</evidence>
<accession>A0ABX1J8J1</accession>
<comment type="similarity">
    <text evidence="1">Belongs to the short-chain dehydrogenases/reductases (SDR) family.</text>
</comment>
<dbReference type="InterPro" id="IPR002347">
    <property type="entry name" value="SDR_fam"/>
</dbReference>
<reference evidence="5 6" key="1">
    <citation type="submission" date="2020-04" db="EMBL/GenBank/DDBJ databases">
        <title>Novel species.</title>
        <authorList>
            <person name="Teo W.F.A."/>
            <person name="Lipun K."/>
            <person name="Srisuk N."/>
            <person name="Duangmal K."/>
        </authorList>
    </citation>
    <scope>NUCLEOTIDE SEQUENCE [LARGE SCALE GENOMIC DNA]</scope>
    <source>
        <strain evidence="5 6">K13G38</strain>
    </source>
</reference>
<proteinExistence type="inferred from homology"/>
<dbReference type="Gene3D" id="3.40.50.720">
    <property type="entry name" value="NAD(P)-binding Rossmann-like Domain"/>
    <property type="match status" value="1"/>
</dbReference>
<dbReference type="PRINTS" id="PR00080">
    <property type="entry name" value="SDRFAMILY"/>
</dbReference>
<evidence type="ECO:0000313" key="5">
    <source>
        <dbReference type="EMBL" id="NKQ56118.1"/>
    </source>
</evidence>
<gene>
    <name evidence="5" type="ORF">HFP15_24885</name>
</gene>
<evidence type="ECO:0000313" key="6">
    <source>
        <dbReference type="Proteomes" id="UP000715441"/>
    </source>
</evidence>
<dbReference type="SUPFAM" id="SSF51735">
    <property type="entry name" value="NAD(P)-binding Rossmann-fold domains"/>
    <property type="match status" value="1"/>
</dbReference>
<dbReference type="PANTHER" id="PTHR24321:SF8">
    <property type="entry name" value="ESTRADIOL 17-BETA-DEHYDROGENASE 8-RELATED"/>
    <property type="match status" value="1"/>
</dbReference>